<dbReference type="InterPro" id="IPR023997">
    <property type="entry name" value="TonB-dep_OMP_SusC/RagA_CS"/>
</dbReference>
<evidence type="ECO:0000256" key="5">
    <source>
        <dbReference type="ARBA" id="ARBA00023136"/>
    </source>
</evidence>
<evidence type="ECO:0000256" key="6">
    <source>
        <dbReference type="ARBA" id="ARBA00023237"/>
    </source>
</evidence>
<evidence type="ECO:0000259" key="8">
    <source>
        <dbReference type="Pfam" id="PF07715"/>
    </source>
</evidence>
<keyword evidence="10" id="KW-1185">Reference proteome</keyword>
<evidence type="ECO:0000256" key="1">
    <source>
        <dbReference type="ARBA" id="ARBA00004571"/>
    </source>
</evidence>
<dbReference type="InterPro" id="IPR037066">
    <property type="entry name" value="Plug_dom_sf"/>
</dbReference>
<dbReference type="Gene3D" id="2.60.40.1120">
    <property type="entry name" value="Carboxypeptidase-like, regulatory domain"/>
    <property type="match status" value="1"/>
</dbReference>
<dbReference type="Proteomes" id="UP000660862">
    <property type="component" value="Unassembled WGS sequence"/>
</dbReference>
<dbReference type="InterPro" id="IPR039426">
    <property type="entry name" value="TonB-dep_rcpt-like"/>
</dbReference>
<keyword evidence="4 7" id="KW-0812">Transmembrane</keyword>
<name>A0A917HDB7_9SPHI</name>
<comment type="caution">
    <text evidence="9">The sequence shown here is derived from an EMBL/GenBank/DDBJ whole genome shotgun (WGS) entry which is preliminary data.</text>
</comment>
<dbReference type="RefSeq" id="WP_188504233.1">
    <property type="nucleotide sequence ID" value="NZ_BMER01000001.1"/>
</dbReference>
<dbReference type="Gene3D" id="2.40.170.20">
    <property type="entry name" value="TonB-dependent receptor, beta-barrel domain"/>
    <property type="match status" value="1"/>
</dbReference>
<evidence type="ECO:0000313" key="10">
    <source>
        <dbReference type="Proteomes" id="UP000660862"/>
    </source>
</evidence>
<dbReference type="AlphaFoldDB" id="A0A917HDB7"/>
<dbReference type="Gene3D" id="2.170.130.10">
    <property type="entry name" value="TonB-dependent receptor, plug domain"/>
    <property type="match status" value="1"/>
</dbReference>
<dbReference type="InterPro" id="IPR023996">
    <property type="entry name" value="TonB-dep_OMP_SusC/RagA"/>
</dbReference>
<keyword evidence="2 7" id="KW-0813">Transport</keyword>
<evidence type="ECO:0000256" key="4">
    <source>
        <dbReference type="ARBA" id="ARBA00022692"/>
    </source>
</evidence>
<keyword evidence="3 7" id="KW-1134">Transmembrane beta strand</keyword>
<dbReference type="Pfam" id="PF13715">
    <property type="entry name" value="CarbopepD_reg_2"/>
    <property type="match status" value="1"/>
</dbReference>
<feature type="domain" description="TonB-dependent receptor plug" evidence="8">
    <location>
        <begin position="203"/>
        <end position="327"/>
    </location>
</feature>
<accession>A0A917HDB7</accession>
<dbReference type="InterPro" id="IPR012910">
    <property type="entry name" value="Plug_dom"/>
</dbReference>
<dbReference type="SUPFAM" id="SSF56935">
    <property type="entry name" value="Porins"/>
    <property type="match status" value="1"/>
</dbReference>
<proteinExistence type="inferred from homology"/>
<dbReference type="PROSITE" id="PS52016">
    <property type="entry name" value="TONB_DEPENDENT_REC_3"/>
    <property type="match status" value="1"/>
</dbReference>
<reference evidence="9" key="2">
    <citation type="submission" date="2020-09" db="EMBL/GenBank/DDBJ databases">
        <authorList>
            <person name="Sun Q."/>
            <person name="Zhou Y."/>
        </authorList>
    </citation>
    <scope>NUCLEOTIDE SEQUENCE</scope>
    <source>
        <strain evidence="9">CGMCC 1.12195</strain>
    </source>
</reference>
<keyword evidence="5 7" id="KW-0472">Membrane</keyword>
<protein>
    <submittedName>
        <fullName evidence="9">SusC/RagA family TonB-linked outer membrane protein</fullName>
    </submittedName>
</protein>
<dbReference type="GO" id="GO:0009279">
    <property type="term" value="C:cell outer membrane"/>
    <property type="evidence" value="ECO:0007669"/>
    <property type="project" value="UniProtKB-SubCell"/>
</dbReference>
<dbReference type="InterPro" id="IPR008969">
    <property type="entry name" value="CarboxyPept-like_regulatory"/>
</dbReference>
<dbReference type="NCBIfam" id="TIGR04056">
    <property type="entry name" value="OMP_RagA_SusC"/>
    <property type="match status" value="1"/>
</dbReference>
<sequence length="1181" mass="131185">MRLCSITLIICIHVSVFAFGQKVTINRDNVSLTTVIKEIKRQSGYNFLYDAGALFNTPRITVNASDADLAEVLEQCFDGLSLDYIIRDNYVIISKKILSGAEPKNAQQRQISGQVTSSKGERLEGVTVRVENSTIVTATDASGGFRMVVPSQSTTLMFSLLGFENQQITVGQAQTSVDVTMTPSLSDLDEVVVVGFGERRRGDLTGSISTVTAADIGRIPQASPQFALQGHTTGVRVAPVSGNPNEAPQIFVRGVGTWNGASQPLYVVDGQLFEPPRDGNEDVISSGSLRTPPNIFNLINANDIESISVLKDASAAAIYGSRAANGVVLITTKRGKSDRPIIEFDANMAVQNMPTFDMLATEQFVDIAREMYENSRNPDVSIARNLYGRDEPSDAVRLTSFNPQFDPESPYYIADRTTYNWQEELVDRNALNQNHSLRVSGATPRVDYYLSGGYFDQNGGINKNRLKRYTGAINLNVKATDWAKVGVNYKYTNQTSTNYGGDLEALAYAPPWQPIYGSHPSGYETVIDPYRLGTTWQGLKKYGQASIENLAALADFNTPYFDLERNFGQLYVELTPLKGLVLRGSLNLDYTSQDRWGLDQMVITNLFRPVGQDPRLQYPNAPNSQARIEHRINNSFNYQTDFTASYTKIFASKHHLNVVAGVQDQRHRRETVNLNSDNITNIPENPRYTGWGGDLANNNSFYSWNHRFWFGMVGRASYHYNSKYYLDVSMRRDASNGFARDFRWGNFYAVSGAWRISSEPFFNVEFVDDLKIHGGWGEAGNDEAAVGRYAFLSRVNTGSTTYRWGSGNGDAIGIMQLGATVNDFPNPSLSWEVASTVNVGFDALLLNNRLNVTAEWYRRITSGILQTVSLPLSVGTSNPLFNIGELENKGVDLLVGFKDRAGAFNYGISGNISFVSNMVTKLYNDQPLLISGLHRRHADNVVRIEEGRSIGTIWGYKAGGIFQTQQEIDEHFANTPDNLVTNVSHVAPGDMYFLDVHGNPTDEERFYSTTPDGRINDFDRTEIGNVLPGYTYGVNLNLGWKGLDLVVNFYGEGDVDKVNSSRRRFESMSGVHNQLATTVDRWTPTNTNTDVPRAVVGDPAGNNRMSDRWVEDASFFRLNTWQLGYSLQNSALTALGNTVSSLRVFVGGHNNIYLHRWSTLDPVNDAFPLPKTFTMGLNARF</sequence>
<keyword evidence="6 7" id="KW-0998">Cell outer membrane</keyword>
<evidence type="ECO:0000256" key="3">
    <source>
        <dbReference type="ARBA" id="ARBA00022452"/>
    </source>
</evidence>
<dbReference type="Pfam" id="PF07715">
    <property type="entry name" value="Plug"/>
    <property type="match status" value="1"/>
</dbReference>
<reference evidence="9" key="1">
    <citation type="journal article" date="2014" name="Int. J. Syst. Evol. Microbiol.">
        <title>Complete genome sequence of Corynebacterium casei LMG S-19264T (=DSM 44701T), isolated from a smear-ripened cheese.</title>
        <authorList>
            <consortium name="US DOE Joint Genome Institute (JGI-PGF)"/>
            <person name="Walter F."/>
            <person name="Albersmeier A."/>
            <person name="Kalinowski J."/>
            <person name="Ruckert C."/>
        </authorList>
    </citation>
    <scope>NUCLEOTIDE SEQUENCE</scope>
    <source>
        <strain evidence="9">CGMCC 1.12195</strain>
    </source>
</reference>
<dbReference type="SUPFAM" id="SSF49464">
    <property type="entry name" value="Carboxypeptidase regulatory domain-like"/>
    <property type="match status" value="1"/>
</dbReference>
<dbReference type="InterPro" id="IPR036942">
    <property type="entry name" value="Beta-barrel_TonB_sf"/>
</dbReference>
<gene>
    <name evidence="9" type="ORF">GCM10007415_03660</name>
</gene>
<comment type="similarity">
    <text evidence="7">Belongs to the TonB-dependent receptor family.</text>
</comment>
<dbReference type="EMBL" id="BMER01000001">
    <property type="protein sequence ID" value="GGG75276.1"/>
    <property type="molecule type" value="Genomic_DNA"/>
</dbReference>
<comment type="subcellular location">
    <subcellularLocation>
        <location evidence="1 7">Cell outer membrane</location>
        <topology evidence="1 7">Multi-pass membrane protein</topology>
    </subcellularLocation>
</comment>
<evidence type="ECO:0000313" key="9">
    <source>
        <dbReference type="EMBL" id="GGG75276.1"/>
    </source>
</evidence>
<evidence type="ECO:0000256" key="7">
    <source>
        <dbReference type="PROSITE-ProRule" id="PRU01360"/>
    </source>
</evidence>
<evidence type="ECO:0000256" key="2">
    <source>
        <dbReference type="ARBA" id="ARBA00022448"/>
    </source>
</evidence>
<organism evidence="9 10">
    <name type="scientific">Parapedobacter pyrenivorans</name>
    <dbReference type="NCBI Taxonomy" id="1305674"/>
    <lineage>
        <taxon>Bacteria</taxon>
        <taxon>Pseudomonadati</taxon>
        <taxon>Bacteroidota</taxon>
        <taxon>Sphingobacteriia</taxon>
        <taxon>Sphingobacteriales</taxon>
        <taxon>Sphingobacteriaceae</taxon>
        <taxon>Parapedobacter</taxon>
    </lineage>
</organism>
<dbReference type="NCBIfam" id="TIGR04057">
    <property type="entry name" value="SusC_RagA_signa"/>
    <property type="match status" value="1"/>
</dbReference>